<keyword evidence="3 11" id="KW-0547">Nucleotide-binding</keyword>
<dbReference type="InterPro" id="IPR012677">
    <property type="entry name" value="Nucleotide-bd_a/b_plait_sf"/>
</dbReference>
<dbReference type="InterPro" id="IPR014014">
    <property type="entry name" value="RNA_helicase_DEAD_Q_motif"/>
</dbReference>
<dbReference type="RefSeq" id="WP_080023936.1">
    <property type="nucleotide sequence ID" value="NZ_LTAY01000081.1"/>
</dbReference>
<dbReference type="AlphaFoldDB" id="A0A1V4STA0"/>
<comment type="caution">
    <text evidence="15">The sequence shown here is derived from an EMBL/GenBank/DDBJ whole genome shotgun (WGS) entry which is preliminary data.</text>
</comment>
<evidence type="ECO:0000256" key="4">
    <source>
        <dbReference type="ARBA" id="ARBA00022801"/>
    </source>
</evidence>
<name>A0A1V4STA0_9CLOT</name>
<evidence type="ECO:0000256" key="5">
    <source>
        <dbReference type="ARBA" id="ARBA00022806"/>
    </source>
</evidence>
<dbReference type="Pfam" id="PF00271">
    <property type="entry name" value="Helicase_C"/>
    <property type="match status" value="1"/>
</dbReference>
<dbReference type="GO" id="GO:0005829">
    <property type="term" value="C:cytosol"/>
    <property type="evidence" value="ECO:0007669"/>
    <property type="project" value="TreeGrafter"/>
</dbReference>
<reference evidence="15 16" key="1">
    <citation type="submission" date="2016-02" db="EMBL/GenBank/DDBJ databases">
        <title>Genome sequence of Clostridium thermobutyricum DSM 4928.</title>
        <authorList>
            <person name="Poehlein A."/>
            <person name="Daniel R."/>
        </authorList>
    </citation>
    <scope>NUCLEOTIDE SEQUENCE [LARGE SCALE GENOMIC DNA]</scope>
    <source>
        <strain evidence="15 16">DSM 4928</strain>
    </source>
</reference>
<proteinExistence type="inferred from homology"/>
<dbReference type="CDD" id="cd12252">
    <property type="entry name" value="RRM_DbpA"/>
    <property type="match status" value="1"/>
</dbReference>
<dbReference type="InterPro" id="IPR005580">
    <property type="entry name" value="DbpA/CsdA_RNA-bd_dom"/>
</dbReference>
<comment type="similarity">
    <text evidence="7 11">Belongs to the DEAD box helicase family.</text>
</comment>
<evidence type="ECO:0000256" key="3">
    <source>
        <dbReference type="ARBA" id="ARBA00022741"/>
    </source>
</evidence>
<dbReference type="Gene3D" id="3.40.50.300">
    <property type="entry name" value="P-loop containing nucleotide triphosphate hydrolases"/>
    <property type="match status" value="2"/>
</dbReference>
<sequence length="526" mass="59644">MENLKFENLGLKQSLLQAINDLGYEEPSQIQAKSIPLASEGFDLIGQAQTGTGKTAAFGLSILNNLEKTNGIASIILTPTRELAIQVFEELKKLSKYEKVNVLPVYGGDSIQKQIRALKSHVDIVVGTPGRVLDLIKRRVLHLDKVQFLVLDEADEMLNMGFIDDIESVIKELPEERQTLLFSATMPPQIKKLANKYMKKDSKHVEIKKVAMTVSKIKQVAFFVNHKNKFEALCRVLDFDSPEIAIIFCKTKRGVDELVQNMQEKNYVVEGMHGDMSQMHRTKTLKRFKEGALNFLVATDVAARGIDVDGVTHVINYDLTQDVESYVHRIGRTGRANREGTAYSFVTPRENSMLRDIKRVTKAEIIKGELPTVKEILNKKLDNKFFQIQETLNKKDYKKYLPLAINILDNFEPVEAISALLKMEFDKEMSFEYTNDSLKSASAEDGDVRLFFSIGKRDNLTKKLLINFIADRARVKGSKVNKIDILENFSFVSVEKDIHKKVIDKCSGIKLNGRRVNIEVATKKRK</sequence>
<keyword evidence="5 11" id="KW-0347">Helicase</keyword>
<keyword evidence="4 11" id="KW-0378">Hydrolase</keyword>
<evidence type="ECO:0000259" key="13">
    <source>
        <dbReference type="PROSITE" id="PS51194"/>
    </source>
</evidence>
<organism evidence="15 16">
    <name type="scientific">Clostridium thermobutyricum DSM 4928</name>
    <dbReference type="NCBI Taxonomy" id="1121339"/>
    <lineage>
        <taxon>Bacteria</taxon>
        <taxon>Bacillati</taxon>
        <taxon>Bacillota</taxon>
        <taxon>Clostridia</taxon>
        <taxon>Eubacteriales</taxon>
        <taxon>Clostridiaceae</taxon>
        <taxon>Clostridium</taxon>
    </lineage>
</organism>
<keyword evidence="6 11" id="KW-0067">ATP-binding</keyword>
<dbReference type="GO" id="GO:0005840">
    <property type="term" value="C:ribosome"/>
    <property type="evidence" value="ECO:0007669"/>
    <property type="project" value="TreeGrafter"/>
</dbReference>
<dbReference type="Gene3D" id="3.30.70.330">
    <property type="match status" value="1"/>
</dbReference>
<dbReference type="Pfam" id="PF00270">
    <property type="entry name" value="DEAD"/>
    <property type="match status" value="1"/>
</dbReference>
<feature type="domain" description="DEAD-box RNA helicase Q" evidence="14">
    <location>
        <begin position="4"/>
        <end position="32"/>
    </location>
</feature>
<evidence type="ECO:0000259" key="14">
    <source>
        <dbReference type="PROSITE" id="PS51195"/>
    </source>
</evidence>
<comment type="catalytic activity">
    <reaction evidence="8">
        <text>ATP + H2O = ADP + phosphate + H(+)</text>
        <dbReference type="Rhea" id="RHEA:13065"/>
        <dbReference type="ChEBI" id="CHEBI:15377"/>
        <dbReference type="ChEBI" id="CHEBI:15378"/>
        <dbReference type="ChEBI" id="CHEBI:30616"/>
        <dbReference type="ChEBI" id="CHEBI:43474"/>
        <dbReference type="ChEBI" id="CHEBI:456216"/>
        <dbReference type="EC" id="3.6.4.13"/>
    </reaction>
</comment>
<dbReference type="InterPro" id="IPR014001">
    <property type="entry name" value="Helicase_ATP-bd"/>
</dbReference>
<dbReference type="InterPro" id="IPR044742">
    <property type="entry name" value="DEAD/DEAH_RhlB"/>
</dbReference>
<feature type="short sequence motif" description="Q motif" evidence="10">
    <location>
        <begin position="4"/>
        <end position="32"/>
    </location>
</feature>
<evidence type="ECO:0000256" key="7">
    <source>
        <dbReference type="ARBA" id="ARBA00038437"/>
    </source>
</evidence>
<dbReference type="Proteomes" id="UP000191448">
    <property type="component" value="Unassembled WGS sequence"/>
</dbReference>
<feature type="domain" description="Helicase ATP-binding" evidence="12">
    <location>
        <begin position="35"/>
        <end position="204"/>
    </location>
</feature>
<dbReference type="PANTHER" id="PTHR47963:SF5">
    <property type="entry name" value="DEAD-BOX ATP-DEPENDENT RNA HELICASE CSHA"/>
    <property type="match status" value="1"/>
</dbReference>
<evidence type="ECO:0000256" key="9">
    <source>
        <dbReference type="ARBA" id="ARBA00067932"/>
    </source>
</evidence>
<dbReference type="PANTHER" id="PTHR47963">
    <property type="entry name" value="DEAD-BOX ATP-DEPENDENT RNA HELICASE 47, MITOCHONDRIAL"/>
    <property type="match status" value="1"/>
</dbReference>
<dbReference type="OrthoDB" id="9805696at2"/>
<dbReference type="InterPro" id="IPR027417">
    <property type="entry name" value="P-loop_NTPase"/>
</dbReference>
<evidence type="ECO:0000256" key="10">
    <source>
        <dbReference type="PROSITE-ProRule" id="PRU00552"/>
    </source>
</evidence>
<dbReference type="GO" id="GO:0016887">
    <property type="term" value="F:ATP hydrolysis activity"/>
    <property type="evidence" value="ECO:0007669"/>
    <property type="project" value="RHEA"/>
</dbReference>
<evidence type="ECO:0000256" key="11">
    <source>
        <dbReference type="RuleBase" id="RU000492"/>
    </source>
</evidence>
<dbReference type="GO" id="GO:0005524">
    <property type="term" value="F:ATP binding"/>
    <property type="evidence" value="ECO:0007669"/>
    <property type="project" value="UniProtKB-KW"/>
</dbReference>
<evidence type="ECO:0000313" key="15">
    <source>
        <dbReference type="EMBL" id="OPX46521.1"/>
    </source>
</evidence>
<dbReference type="PROSITE" id="PS51195">
    <property type="entry name" value="Q_MOTIF"/>
    <property type="match status" value="1"/>
</dbReference>
<evidence type="ECO:0000256" key="1">
    <source>
        <dbReference type="ARBA" id="ARBA00012552"/>
    </source>
</evidence>
<dbReference type="InterPro" id="IPR000629">
    <property type="entry name" value="RNA-helicase_DEAD-box_CS"/>
</dbReference>
<dbReference type="InterPro" id="IPR011545">
    <property type="entry name" value="DEAD/DEAH_box_helicase_dom"/>
</dbReference>
<gene>
    <name evidence="15" type="primary">cshA_3</name>
    <name evidence="15" type="ORF">CLTHE_27420</name>
</gene>
<evidence type="ECO:0000256" key="8">
    <source>
        <dbReference type="ARBA" id="ARBA00047984"/>
    </source>
</evidence>
<dbReference type="Pfam" id="PF03880">
    <property type="entry name" value="DbpA"/>
    <property type="match status" value="1"/>
</dbReference>
<dbReference type="CDD" id="cd00268">
    <property type="entry name" value="DEADc"/>
    <property type="match status" value="1"/>
</dbReference>
<dbReference type="EMBL" id="LTAY01000081">
    <property type="protein sequence ID" value="OPX46521.1"/>
    <property type="molecule type" value="Genomic_DNA"/>
</dbReference>
<evidence type="ECO:0000256" key="2">
    <source>
        <dbReference type="ARBA" id="ARBA00022490"/>
    </source>
</evidence>
<dbReference type="PROSITE" id="PS51192">
    <property type="entry name" value="HELICASE_ATP_BIND_1"/>
    <property type="match status" value="1"/>
</dbReference>
<dbReference type="SMART" id="SM00490">
    <property type="entry name" value="HELICc"/>
    <property type="match status" value="1"/>
</dbReference>
<dbReference type="CDD" id="cd18787">
    <property type="entry name" value="SF2_C_DEAD"/>
    <property type="match status" value="1"/>
</dbReference>
<dbReference type="GO" id="GO:0003724">
    <property type="term" value="F:RNA helicase activity"/>
    <property type="evidence" value="ECO:0007669"/>
    <property type="project" value="UniProtKB-EC"/>
</dbReference>
<evidence type="ECO:0000259" key="12">
    <source>
        <dbReference type="PROSITE" id="PS51192"/>
    </source>
</evidence>
<keyword evidence="2" id="KW-0963">Cytoplasm</keyword>
<dbReference type="PROSITE" id="PS51194">
    <property type="entry name" value="HELICASE_CTER"/>
    <property type="match status" value="1"/>
</dbReference>
<dbReference type="SMART" id="SM00487">
    <property type="entry name" value="DEXDc"/>
    <property type="match status" value="1"/>
</dbReference>
<dbReference type="EC" id="3.6.4.13" evidence="1"/>
<dbReference type="FunFam" id="3.40.50.300:FF:000108">
    <property type="entry name" value="ATP-dependent RNA helicase RhlE"/>
    <property type="match status" value="1"/>
</dbReference>
<dbReference type="SUPFAM" id="SSF52540">
    <property type="entry name" value="P-loop containing nucleoside triphosphate hydrolases"/>
    <property type="match status" value="1"/>
</dbReference>
<feature type="domain" description="Helicase C-terminal" evidence="13">
    <location>
        <begin position="216"/>
        <end position="381"/>
    </location>
</feature>
<dbReference type="InterPro" id="IPR050547">
    <property type="entry name" value="DEAD_box_RNA_helicases"/>
</dbReference>
<evidence type="ECO:0000313" key="16">
    <source>
        <dbReference type="Proteomes" id="UP000191448"/>
    </source>
</evidence>
<dbReference type="InterPro" id="IPR001650">
    <property type="entry name" value="Helicase_C-like"/>
</dbReference>
<dbReference type="GO" id="GO:0009409">
    <property type="term" value="P:response to cold"/>
    <property type="evidence" value="ECO:0007669"/>
    <property type="project" value="TreeGrafter"/>
</dbReference>
<dbReference type="GO" id="GO:0033592">
    <property type="term" value="F:RNA strand annealing activity"/>
    <property type="evidence" value="ECO:0007669"/>
    <property type="project" value="TreeGrafter"/>
</dbReference>
<dbReference type="PROSITE" id="PS00039">
    <property type="entry name" value="DEAD_ATP_HELICASE"/>
    <property type="match status" value="1"/>
</dbReference>
<evidence type="ECO:0000256" key="6">
    <source>
        <dbReference type="ARBA" id="ARBA00022840"/>
    </source>
</evidence>
<protein>
    <recommendedName>
        <fullName evidence="9">ATP-dependent RNA helicase CshA</fullName>
        <ecNumber evidence="1">3.6.4.13</ecNumber>
    </recommendedName>
</protein>
<accession>A0A1V4STA0</accession>